<accession>A0ABQ6MP74</accession>
<keyword evidence="3" id="KW-1185">Reference proteome</keyword>
<feature type="transmembrane region" description="Helical" evidence="1">
    <location>
        <begin position="229"/>
        <end position="249"/>
    </location>
</feature>
<dbReference type="Proteomes" id="UP001165060">
    <property type="component" value="Unassembled WGS sequence"/>
</dbReference>
<keyword evidence="1" id="KW-0472">Membrane</keyword>
<keyword evidence="1" id="KW-1133">Transmembrane helix</keyword>
<feature type="transmembrane region" description="Helical" evidence="1">
    <location>
        <begin position="355"/>
        <end position="373"/>
    </location>
</feature>
<sequence>MSIDMGAVGGNFINSTASTKKFTQKQVDAITEIQIKLMQESYTAMIKSSPNVGVGATKWCNEFLPADKSLRMGDMMRSFLTKNAIANKTALKLAQWGAGMRLLILLTAGYQDVGTDITVAKAYYASGNTRAATTSFAIIGTAIVFHMLLNYFQNVNRKPADRIIGLLQAMFMLQPIIESYHHWTGKEQDQDQVTSPINILIVGRAIELCVESIPESVLQLGILLENPAAADYTMVFSIFASLVAAGAIMTETNISYELSIMNKQVRGRDSHPTHGLIPPNKARFAFLHLGFFTFHVGYLATSLIAIVSWSMSGLSLAFVGAYLLVEFGVLLAHLWRTGRKYFLNTPGLLMGTTSWFTVGGLMLNFCPFFANTTDGCFGGKLFSRWIMWRMTVNSVVFAVLMGGWEENGVRASASMMQQMYGASLGCAIFGIITILATVEKSHRWTLYSTRFTPQEYWMNEFNAVHGIVDAYQTRDGQAMGTIAWLHSSYLEQEAVKMFLLGLSAAHPLFADDEVLPAEAGDAANWTYDTWYEKTLAKVEFYGPAMTAEIERHFESMRAGIAARNERRRELKASMKALPPVKAEPVPLSDMSTKAVIELWEAKEREFDGERAAWAAEREQLLMKLSG</sequence>
<feature type="transmembrane region" description="Helical" evidence="1">
    <location>
        <begin position="131"/>
        <end position="152"/>
    </location>
</feature>
<evidence type="ECO:0000313" key="3">
    <source>
        <dbReference type="Proteomes" id="UP001165060"/>
    </source>
</evidence>
<name>A0ABQ6MP74_9STRA</name>
<feature type="transmembrane region" description="Helical" evidence="1">
    <location>
        <begin position="314"/>
        <end position="335"/>
    </location>
</feature>
<evidence type="ECO:0000313" key="2">
    <source>
        <dbReference type="EMBL" id="GMI29403.1"/>
    </source>
</evidence>
<feature type="transmembrane region" description="Helical" evidence="1">
    <location>
        <begin position="285"/>
        <end position="307"/>
    </location>
</feature>
<feature type="transmembrane region" description="Helical" evidence="1">
    <location>
        <begin position="385"/>
        <end position="404"/>
    </location>
</feature>
<evidence type="ECO:0000256" key="1">
    <source>
        <dbReference type="SAM" id="Phobius"/>
    </source>
</evidence>
<protein>
    <submittedName>
        <fullName evidence="2">Uncharacterized protein</fullName>
    </submittedName>
</protein>
<feature type="transmembrane region" description="Helical" evidence="1">
    <location>
        <begin position="419"/>
        <end position="438"/>
    </location>
</feature>
<comment type="caution">
    <text evidence="2">The sequence shown here is derived from an EMBL/GenBank/DDBJ whole genome shotgun (WGS) entry which is preliminary data.</text>
</comment>
<keyword evidence="1" id="KW-0812">Transmembrane</keyword>
<proteinExistence type="predicted"/>
<gene>
    <name evidence="2" type="ORF">TeGR_g9406</name>
</gene>
<reference evidence="2 3" key="1">
    <citation type="journal article" date="2023" name="Commun. Biol.">
        <title>Genome analysis of Parmales, the sister group of diatoms, reveals the evolutionary specialization of diatoms from phago-mixotrophs to photoautotrophs.</title>
        <authorList>
            <person name="Ban H."/>
            <person name="Sato S."/>
            <person name="Yoshikawa S."/>
            <person name="Yamada K."/>
            <person name="Nakamura Y."/>
            <person name="Ichinomiya M."/>
            <person name="Sato N."/>
            <person name="Blanc-Mathieu R."/>
            <person name="Endo H."/>
            <person name="Kuwata A."/>
            <person name="Ogata H."/>
        </authorList>
    </citation>
    <scope>NUCLEOTIDE SEQUENCE [LARGE SCALE GENOMIC DNA]</scope>
</reference>
<organism evidence="2 3">
    <name type="scientific">Tetraparma gracilis</name>
    <dbReference type="NCBI Taxonomy" id="2962635"/>
    <lineage>
        <taxon>Eukaryota</taxon>
        <taxon>Sar</taxon>
        <taxon>Stramenopiles</taxon>
        <taxon>Ochrophyta</taxon>
        <taxon>Bolidophyceae</taxon>
        <taxon>Parmales</taxon>
        <taxon>Triparmaceae</taxon>
        <taxon>Tetraparma</taxon>
    </lineage>
</organism>
<dbReference type="EMBL" id="BRYB01001599">
    <property type="protein sequence ID" value="GMI29403.1"/>
    <property type="molecule type" value="Genomic_DNA"/>
</dbReference>